<dbReference type="OrthoDB" id="4509729at2759"/>
<evidence type="ECO:0000256" key="1">
    <source>
        <dbReference type="SAM" id="MobiDB-lite"/>
    </source>
</evidence>
<dbReference type="STRING" id="41688.A0A2N3N076"/>
<gene>
    <name evidence="2" type="ORF">jhhlp_007662</name>
</gene>
<proteinExistence type="predicted"/>
<dbReference type="Proteomes" id="UP000233524">
    <property type="component" value="Unassembled WGS sequence"/>
</dbReference>
<organism evidence="2 3">
    <name type="scientific">Lomentospora prolificans</name>
    <dbReference type="NCBI Taxonomy" id="41688"/>
    <lineage>
        <taxon>Eukaryota</taxon>
        <taxon>Fungi</taxon>
        <taxon>Dikarya</taxon>
        <taxon>Ascomycota</taxon>
        <taxon>Pezizomycotina</taxon>
        <taxon>Sordariomycetes</taxon>
        <taxon>Hypocreomycetidae</taxon>
        <taxon>Microascales</taxon>
        <taxon>Microascaceae</taxon>
        <taxon>Lomentospora</taxon>
    </lineage>
</organism>
<dbReference type="AlphaFoldDB" id="A0A2N3N076"/>
<sequence>MGLARNIEVHTSDYQDMAYQEYIRLNDQQERIRESLELIRASSPFGGSTTTSPSLSPTRSAGGRHRYASPPVSRRDNRTLETILDETTICEIATQEQQLLDINEGIKRALTELLNCDPVRADKSFRTWVQGRLLETEKELRSRRRRRCAV</sequence>
<name>A0A2N3N076_9PEZI</name>
<feature type="compositionally biased region" description="Low complexity" evidence="1">
    <location>
        <begin position="42"/>
        <end position="60"/>
    </location>
</feature>
<dbReference type="InParanoid" id="A0A2N3N076"/>
<evidence type="ECO:0000313" key="3">
    <source>
        <dbReference type="Proteomes" id="UP000233524"/>
    </source>
</evidence>
<accession>A0A2N3N076</accession>
<comment type="caution">
    <text evidence="2">The sequence shown here is derived from an EMBL/GenBank/DDBJ whole genome shotgun (WGS) entry which is preliminary data.</text>
</comment>
<reference evidence="2 3" key="1">
    <citation type="journal article" date="2017" name="G3 (Bethesda)">
        <title>First Draft Genome Sequence of the Pathogenic Fungus Lomentospora prolificans (Formerly Scedosporium prolificans).</title>
        <authorList>
            <person name="Luo R."/>
            <person name="Zimin A."/>
            <person name="Workman R."/>
            <person name="Fan Y."/>
            <person name="Pertea G."/>
            <person name="Grossman N."/>
            <person name="Wear M.P."/>
            <person name="Jia B."/>
            <person name="Miller H."/>
            <person name="Casadevall A."/>
            <person name="Timp W."/>
            <person name="Zhang S.X."/>
            <person name="Salzberg S.L."/>
        </authorList>
    </citation>
    <scope>NUCLEOTIDE SEQUENCE [LARGE SCALE GENOMIC DNA]</scope>
    <source>
        <strain evidence="2 3">JHH-5317</strain>
    </source>
</reference>
<protein>
    <submittedName>
        <fullName evidence="2">Uncharacterized protein</fullName>
    </submittedName>
</protein>
<evidence type="ECO:0000313" key="2">
    <source>
        <dbReference type="EMBL" id="PKS05833.1"/>
    </source>
</evidence>
<dbReference type="EMBL" id="NLAX01001139">
    <property type="protein sequence ID" value="PKS05833.1"/>
    <property type="molecule type" value="Genomic_DNA"/>
</dbReference>
<keyword evidence="3" id="KW-1185">Reference proteome</keyword>
<dbReference type="VEuPathDB" id="FungiDB:jhhlp_007662"/>
<feature type="region of interest" description="Disordered" evidence="1">
    <location>
        <begin position="42"/>
        <end position="76"/>
    </location>
</feature>